<evidence type="ECO:0000313" key="6">
    <source>
        <dbReference type="EMBL" id="AKK07623.1"/>
    </source>
</evidence>
<dbReference type="GO" id="GO:0016757">
    <property type="term" value="F:glycosyltransferase activity"/>
    <property type="evidence" value="ECO:0007669"/>
    <property type="project" value="UniProtKB-KW"/>
</dbReference>
<evidence type="ECO:0000256" key="2">
    <source>
        <dbReference type="ARBA" id="ARBA00006739"/>
    </source>
</evidence>
<dbReference type="RefSeq" id="WP_047252111.1">
    <property type="nucleotide sequence ID" value="NZ_CP011545.1"/>
</dbReference>
<dbReference type="InterPro" id="IPR001173">
    <property type="entry name" value="Glyco_trans_2-like"/>
</dbReference>
<reference evidence="7" key="2">
    <citation type="submission" date="2015-05" db="EMBL/GenBank/DDBJ databases">
        <title>Complete genome sequence of Corynebacterium testudinoris DSM 44614, recovered from necrotic lesions in the mouth of a tortoise.</title>
        <authorList>
            <person name="Ruckert C."/>
            <person name="Albersmeier A."/>
            <person name="Winkler A."/>
            <person name="Tauch A."/>
        </authorList>
    </citation>
    <scope>NUCLEOTIDE SEQUENCE [LARGE SCALE GENOMIC DNA]</scope>
    <source>
        <strain evidence="7">DSM 44614</strain>
    </source>
</reference>
<reference evidence="6 7" key="1">
    <citation type="journal article" date="2015" name="Genome Announc.">
        <title>Complete Genome Sequence of the Type Strain Corynebacterium testudinoris DSM 44614, Recovered from Necrotic Lesions in the Mouth of a Tortoise.</title>
        <authorList>
            <person name="Ruckert C."/>
            <person name="Kriete M."/>
            <person name="Jaenicke S."/>
            <person name="Winkler A."/>
            <person name="Tauch A."/>
        </authorList>
    </citation>
    <scope>NUCLEOTIDE SEQUENCE [LARGE SCALE GENOMIC DNA]</scope>
    <source>
        <strain evidence="6 7">DSM 44614</strain>
    </source>
</reference>
<dbReference type="InterPro" id="IPR029044">
    <property type="entry name" value="Nucleotide-diphossugar_trans"/>
</dbReference>
<dbReference type="KEGG" id="cted:CTEST_00765"/>
<keyword evidence="3 6" id="KW-0328">Glycosyltransferase</keyword>
<sequence length="308" mass="34683">MPHAAIPSLSRSGSTAAVIVTHKRVDLLRASLEQVVNQTHPVEWVIVVDNGCEGAVEKLVSDLAGDRAVYLPSRTNLGGAGGFAYGFLTALALGAEAIWCADDDGRPADGTVLSTLYDVAEAHHLHEVSPVVCNIDDPDRLAFPLRQGLVWRRRRSELEGDFLPGIASLFNGALISARAMEIIGVPDYRLFIRGDEVEYHRRLVRSGLEFGTALTTAYLHPDGSDEFRPILGGRMHTQYPDNEVKRYFTYRNRGYIMSQPGMRRLLPQEYARFGWFFLVQERDPKAFFEWLRLHRQGRNEKFTRPESK</sequence>
<dbReference type="PANTHER" id="PTHR43179">
    <property type="entry name" value="RHAMNOSYLTRANSFERASE WBBL"/>
    <property type="match status" value="1"/>
</dbReference>
<evidence type="ECO:0000259" key="5">
    <source>
        <dbReference type="Pfam" id="PF00535"/>
    </source>
</evidence>
<keyword evidence="7" id="KW-1185">Reference proteome</keyword>
<organism evidence="6 7">
    <name type="scientific">Corynebacterium testudinoris</name>
    <dbReference type="NCBI Taxonomy" id="136857"/>
    <lineage>
        <taxon>Bacteria</taxon>
        <taxon>Bacillati</taxon>
        <taxon>Actinomycetota</taxon>
        <taxon>Actinomycetes</taxon>
        <taxon>Mycobacteriales</taxon>
        <taxon>Corynebacteriaceae</taxon>
        <taxon>Corynebacterium</taxon>
    </lineage>
</organism>
<name>A0A0G3H735_9CORY</name>
<dbReference type="OrthoDB" id="7665907at2"/>
<dbReference type="SUPFAM" id="SSF53448">
    <property type="entry name" value="Nucleotide-diphospho-sugar transferases"/>
    <property type="match status" value="1"/>
</dbReference>
<dbReference type="PATRIC" id="fig|136857.5.peg.153"/>
<dbReference type="STRING" id="136857.CTEST_00765"/>
<keyword evidence="4 6" id="KW-0808">Transferase</keyword>
<evidence type="ECO:0000256" key="4">
    <source>
        <dbReference type="ARBA" id="ARBA00022679"/>
    </source>
</evidence>
<protein>
    <submittedName>
        <fullName evidence="6">Putative glycosyltransferase</fullName>
        <ecNumber evidence="6">2.4.1.287</ecNumber>
    </submittedName>
</protein>
<gene>
    <name evidence="6" type="primary">glfT1</name>
    <name evidence="6" type="ORF">CTEST_00765</name>
</gene>
<evidence type="ECO:0000256" key="1">
    <source>
        <dbReference type="ARBA" id="ARBA00004776"/>
    </source>
</evidence>
<dbReference type="EC" id="2.4.1.287" evidence="6"/>
<accession>A0A0G3H735</accession>
<comment type="pathway">
    <text evidence="1">Cell wall biogenesis; cell wall polysaccharide biosynthesis.</text>
</comment>
<dbReference type="PANTHER" id="PTHR43179:SF12">
    <property type="entry name" value="GALACTOFURANOSYLTRANSFERASE GLFT2"/>
    <property type="match status" value="1"/>
</dbReference>
<evidence type="ECO:0000313" key="7">
    <source>
        <dbReference type="Proteomes" id="UP000035540"/>
    </source>
</evidence>
<feature type="domain" description="Glycosyltransferase 2-like" evidence="5">
    <location>
        <begin position="18"/>
        <end position="148"/>
    </location>
</feature>
<dbReference type="Gene3D" id="3.90.550.60">
    <property type="match status" value="1"/>
</dbReference>
<dbReference type="Proteomes" id="UP000035540">
    <property type="component" value="Chromosome"/>
</dbReference>
<dbReference type="Pfam" id="PF00535">
    <property type="entry name" value="Glycos_transf_2"/>
    <property type="match status" value="1"/>
</dbReference>
<evidence type="ECO:0000256" key="3">
    <source>
        <dbReference type="ARBA" id="ARBA00022676"/>
    </source>
</evidence>
<comment type="similarity">
    <text evidence="2">Belongs to the glycosyltransferase 2 family.</text>
</comment>
<dbReference type="EMBL" id="CP011545">
    <property type="protein sequence ID" value="AKK07623.1"/>
    <property type="molecule type" value="Genomic_DNA"/>
</dbReference>
<proteinExistence type="inferred from homology"/>
<dbReference type="AlphaFoldDB" id="A0A0G3H735"/>